<dbReference type="Pfam" id="PF01311">
    <property type="entry name" value="Bac_export_1"/>
    <property type="match status" value="1"/>
</dbReference>
<evidence type="ECO:0000256" key="6">
    <source>
        <dbReference type="ARBA" id="ARBA00022989"/>
    </source>
</evidence>
<evidence type="ECO:0000256" key="1">
    <source>
        <dbReference type="ARBA" id="ARBA00002578"/>
    </source>
</evidence>
<reference evidence="11 12" key="1">
    <citation type="submission" date="2018-05" db="EMBL/GenBank/DDBJ databases">
        <title>Genomic Encyclopedia of Type Strains, Phase IV (KMG-IV): sequencing the most valuable type-strain genomes for metagenomic binning, comparative biology and taxonomic classification.</title>
        <authorList>
            <person name="Goeker M."/>
        </authorList>
    </citation>
    <scope>NUCLEOTIDE SEQUENCE [LARGE SCALE GENOMIC DNA]</scope>
    <source>
        <strain evidence="11 12">DSM 566</strain>
    </source>
</reference>
<dbReference type="PANTHER" id="PTHR30065">
    <property type="entry name" value="FLAGELLAR BIOSYNTHETIC PROTEIN FLIR"/>
    <property type="match status" value="1"/>
</dbReference>
<feature type="transmembrane region" description="Helical" evidence="10">
    <location>
        <begin position="183"/>
        <end position="202"/>
    </location>
</feature>
<keyword evidence="11" id="KW-0966">Cell projection</keyword>
<dbReference type="GO" id="GO:0044780">
    <property type="term" value="P:bacterial-type flagellum assembly"/>
    <property type="evidence" value="ECO:0007669"/>
    <property type="project" value="UniProtKB-UniRule"/>
</dbReference>
<dbReference type="InterPro" id="IPR002010">
    <property type="entry name" value="T3SS_IM_R"/>
</dbReference>
<dbReference type="PRINTS" id="PR00953">
    <property type="entry name" value="TYPE3IMRPROT"/>
</dbReference>
<keyword evidence="5 10" id="KW-0812">Transmembrane</keyword>
<comment type="similarity">
    <text evidence="2 10">Belongs to the FliR/MopE/SpaR family.</text>
</comment>
<evidence type="ECO:0000256" key="3">
    <source>
        <dbReference type="ARBA" id="ARBA00021717"/>
    </source>
</evidence>
<proteinExistence type="inferred from homology"/>
<comment type="caution">
    <text evidence="10">Lacks conserved residue(s) required for the propagation of feature annotation.</text>
</comment>
<keyword evidence="7 10" id="KW-0472">Membrane</keyword>
<name>A0A318GU64_9BURK</name>
<keyword evidence="11" id="KW-0282">Flagellum</keyword>
<organism evidence="11 12">
    <name type="scientific">Sphaerotilus hippei</name>
    <dbReference type="NCBI Taxonomy" id="744406"/>
    <lineage>
        <taxon>Bacteria</taxon>
        <taxon>Pseudomonadati</taxon>
        <taxon>Pseudomonadota</taxon>
        <taxon>Betaproteobacteria</taxon>
        <taxon>Burkholderiales</taxon>
        <taxon>Sphaerotilaceae</taxon>
        <taxon>Sphaerotilus</taxon>
    </lineage>
</organism>
<evidence type="ECO:0000256" key="5">
    <source>
        <dbReference type="ARBA" id="ARBA00022692"/>
    </source>
</evidence>
<dbReference type="Proteomes" id="UP000247811">
    <property type="component" value="Unassembled WGS sequence"/>
</dbReference>
<accession>A0A318GU64</accession>
<comment type="subcellular location">
    <subcellularLocation>
        <location evidence="10">Cell membrane</location>
        <topology evidence="10">Multi-pass membrane protein</topology>
    </subcellularLocation>
    <subcellularLocation>
        <location evidence="10">Bacterial flagellum basal body</location>
    </subcellularLocation>
</comment>
<keyword evidence="11" id="KW-0969">Cilium</keyword>
<keyword evidence="8 10" id="KW-0975">Bacterial flagellum</keyword>
<keyword evidence="12" id="KW-1185">Reference proteome</keyword>
<comment type="caution">
    <text evidence="11">The sequence shown here is derived from an EMBL/GenBank/DDBJ whole genome shotgun (WGS) entry which is preliminary data.</text>
</comment>
<evidence type="ECO:0000256" key="10">
    <source>
        <dbReference type="RuleBase" id="RU362071"/>
    </source>
</evidence>
<dbReference type="AlphaFoldDB" id="A0A318GU64"/>
<feature type="transmembrane region" description="Helical" evidence="10">
    <location>
        <begin position="214"/>
        <end position="237"/>
    </location>
</feature>
<feature type="transmembrane region" description="Helical" evidence="10">
    <location>
        <begin position="135"/>
        <end position="155"/>
    </location>
</feature>
<evidence type="ECO:0000256" key="7">
    <source>
        <dbReference type="ARBA" id="ARBA00023136"/>
    </source>
</evidence>
<dbReference type="InterPro" id="IPR006303">
    <property type="entry name" value="FliR"/>
</dbReference>
<dbReference type="OrthoDB" id="9797790at2"/>
<evidence type="ECO:0000256" key="9">
    <source>
        <dbReference type="NCBIfam" id="TIGR01400"/>
    </source>
</evidence>
<gene>
    <name evidence="11" type="ORF">C7444_12925</name>
</gene>
<dbReference type="RefSeq" id="WP_110402500.1">
    <property type="nucleotide sequence ID" value="NZ_QJJS01000029.1"/>
</dbReference>
<evidence type="ECO:0000313" key="11">
    <source>
        <dbReference type="EMBL" id="PXW91946.1"/>
    </source>
</evidence>
<dbReference type="EMBL" id="QJJS01000029">
    <property type="protein sequence ID" value="PXW91946.1"/>
    <property type="molecule type" value="Genomic_DNA"/>
</dbReference>
<protein>
    <recommendedName>
        <fullName evidence="3 9">Flagellar biosynthetic protein FliR</fullName>
    </recommendedName>
</protein>
<comment type="function">
    <text evidence="1 10">Role in flagellar biosynthesis.</text>
</comment>
<evidence type="ECO:0000256" key="8">
    <source>
        <dbReference type="ARBA" id="ARBA00023143"/>
    </source>
</evidence>
<dbReference type="PANTHER" id="PTHR30065:SF8">
    <property type="entry name" value="FLAGELLAR BIOSYNTHETIC PROTEIN FLIR"/>
    <property type="match status" value="1"/>
</dbReference>
<feature type="transmembrane region" description="Helical" evidence="10">
    <location>
        <begin position="12"/>
        <end position="33"/>
    </location>
</feature>
<evidence type="ECO:0000256" key="4">
    <source>
        <dbReference type="ARBA" id="ARBA00022475"/>
    </source>
</evidence>
<dbReference type="GO" id="GO:0006605">
    <property type="term" value="P:protein targeting"/>
    <property type="evidence" value="ECO:0007669"/>
    <property type="project" value="UniProtKB-UniRule"/>
</dbReference>
<dbReference type="GO" id="GO:0005886">
    <property type="term" value="C:plasma membrane"/>
    <property type="evidence" value="ECO:0007669"/>
    <property type="project" value="UniProtKB-SubCell"/>
</dbReference>
<keyword evidence="4 10" id="KW-1003">Cell membrane</keyword>
<keyword evidence="6 10" id="KW-1133">Transmembrane helix</keyword>
<sequence length="253" mass="27422">MIGLTEDTLMAWLMPVFWPFLRTLALMMTAPVLSMRSVPSRVKIGLAWLVALCAQASLPEMPRVPLDSAAGLAMVAQQVLVGLSLGFAARIVFAAVEFAGELIGLQMGLNFAGFFDPATGSQGTASARFFSTIGAWLFIVINGHLLMTLAVIQSFESFPVSTEFLSVVTLLRPQLWGTEVFRLGLWIALPIITMLLFVNLVLGVISRVAQQIQIFSVGFAITVSVGLVGMMLTLPMLQQPMQAALERMLGLFQ</sequence>
<dbReference type="GO" id="GO:0009425">
    <property type="term" value="C:bacterial-type flagellum basal body"/>
    <property type="evidence" value="ECO:0007669"/>
    <property type="project" value="UniProtKB-SubCell"/>
</dbReference>
<dbReference type="NCBIfam" id="TIGR01400">
    <property type="entry name" value="fliR"/>
    <property type="match status" value="1"/>
</dbReference>
<evidence type="ECO:0000313" key="12">
    <source>
        <dbReference type="Proteomes" id="UP000247811"/>
    </source>
</evidence>
<evidence type="ECO:0000256" key="2">
    <source>
        <dbReference type="ARBA" id="ARBA00009772"/>
    </source>
</evidence>